<feature type="transmembrane region" description="Helical" evidence="1">
    <location>
        <begin position="436"/>
        <end position="457"/>
    </location>
</feature>
<name>A0A840RJM3_9NEIS</name>
<dbReference type="EMBL" id="JACHHN010000006">
    <property type="protein sequence ID" value="MBB5192361.1"/>
    <property type="molecule type" value="Genomic_DNA"/>
</dbReference>
<evidence type="ECO:0000256" key="1">
    <source>
        <dbReference type="SAM" id="Phobius"/>
    </source>
</evidence>
<dbReference type="Proteomes" id="UP000543030">
    <property type="component" value="Unassembled WGS sequence"/>
</dbReference>
<feature type="transmembrane region" description="Helical" evidence="1">
    <location>
        <begin position="332"/>
        <end position="354"/>
    </location>
</feature>
<accession>A0A840RJM3</accession>
<feature type="transmembrane region" description="Helical" evidence="1">
    <location>
        <begin position="156"/>
        <end position="175"/>
    </location>
</feature>
<keyword evidence="1" id="KW-0812">Transmembrane</keyword>
<gene>
    <name evidence="2" type="ORF">HNQ50_003102</name>
</gene>
<feature type="transmembrane region" description="Helical" evidence="1">
    <location>
        <begin position="495"/>
        <end position="511"/>
    </location>
</feature>
<keyword evidence="1" id="KW-1133">Transmembrane helix</keyword>
<keyword evidence="1" id="KW-0472">Membrane</keyword>
<sequence>MIPAEPNLRAPTGQETSADFMLGTQAAEGSSSSLSKPWFNRARQALKALPGQIPEWQLLAIAIIGWMSAHSWHGIYHDGVLYLAQALLHLSPATFGHDLFFVFGSQDQFTIFASLQATAIKWLGVSRSSIGLMFVAHLLWFAGYLFLAYSLGLRRFALFAAGLAVIAMPGGYGGYNIFTISEDFLTARSYAEPLTLFALGLTFRGRWKAALACFALSAAVHPLMTLPGLVMFVVWHLTGMTRAQRQKVLLCGVPVLLLVLVGLCALRVGPFNSWDVLYDPLWLAAARRNTAQCFFSQWRQADFNLLAAQLTLTLCLLRAFKNPVNQRVFTVLGFMAIPLLALAVLGSDVIHSVLGTSLQLWRGMWLVVVLDCLGLILLFSEAERPDYRHILTLQLVLLAYLARNFQISLLFCMLGLEMSYFPGANKIRPFLQRVYNVIMMTVLLIALSAEAVAQIIYDKHLFASIHLTGFYPRLLSAVFCLLVLLLCYLARRNTLRFVVLIASFALVLFVWDQRSDWQHATETNSGQNPFDQHIPRTANVYWPEFFPYPWVALQRASYVSGMSAAAIVFNRELAMAYNKRQTLTMQVAQARSIKGCEGSNDARQCIGDAQTFQLLCQADPQINFVVSYVDLPGYVVSRWSPKIPGAPQSMYLYDCSHFLSGSAR</sequence>
<organism evidence="2 3">
    <name type="scientific">Silvimonas terrae</name>
    <dbReference type="NCBI Taxonomy" id="300266"/>
    <lineage>
        <taxon>Bacteria</taxon>
        <taxon>Pseudomonadati</taxon>
        <taxon>Pseudomonadota</taxon>
        <taxon>Betaproteobacteria</taxon>
        <taxon>Neisseriales</taxon>
        <taxon>Chitinibacteraceae</taxon>
        <taxon>Silvimonas</taxon>
    </lineage>
</organism>
<feature type="transmembrane region" description="Helical" evidence="1">
    <location>
        <begin position="130"/>
        <end position="149"/>
    </location>
</feature>
<keyword evidence="3" id="KW-1185">Reference proteome</keyword>
<dbReference type="RefSeq" id="WP_184102031.1">
    <property type="nucleotide sequence ID" value="NZ_JACHHN010000006.1"/>
</dbReference>
<evidence type="ECO:0000313" key="2">
    <source>
        <dbReference type="EMBL" id="MBB5192361.1"/>
    </source>
</evidence>
<feature type="transmembrane region" description="Helical" evidence="1">
    <location>
        <begin position="469"/>
        <end position="489"/>
    </location>
</feature>
<reference evidence="2 3" key="1">
    <citation type="submission" date="2020-08" db="EMBL/GenBank/DDBJ databases">
        <title>Genomic Encyclopedia of Type Strains, Phase IV (KMG-IV): sequencing the most valuable type-strain genomes for metagenomic binning, comparative biology and taxonomic classification.</title>
        <authorList>
            <person name="Goeker M."/>
        </authorList>
    </citation>
    <scope>NUCLEOTIDE SEQUENCE [LARGE SCALE GENOMIC DNA]</scope>
    <source>
        <strain evidence="2 3">DSM 18233</strain>
    </source>
</reference>
<feature type="transmembrane region" description="Helical" evidence="1">
    <location>
        <begin position="248"/>
        <end position="268"/>
    </location>
</feature>
<comment type="caution">
    <text evidence="2">The sequence shown here is derived from an EMBL/GenBank/DDBJ whole genome shotgun (WGS) entry which is preliminary data.</text>
</comment>
<feature type="transmembrane region" description="Helical" evidence="1">
    <location>
        <begin position="303"/>
        <end position="320"/>
    </location>
</feature>
<dbReference type="AlphaFoldDB" id="A0A840RJM3"/>
<feature type="transmembrane region" description="Helical" evidence="1">
    <location>
        <begin position="360"/>
        <end position="379"/>
    </location>
</feature>
<proteinExistence type="predicted"/>
<feature type="transmembrane region" description="Helical" evidence="1">
    <location>
        <begin position="209"/>
        <end position="236"/>
    </location>
</feature>
<protein>
    <submittedName>
        <fullName evidence="2">Uncharacterized protein</fullName>
    </submittedName>
</protein>
<evidence type="ECO:0000313" key="3">
    <source>
        <dbReference type="Proteomes" id="UP000543030"/>
    </source>
</evidence>